<dbReference type="AlphaFoldDB" id="A0A484P9H1"/>
<feature type="transmembrane region" description="Helical" evidence="2">
    <location>
        <begin position="235"/>
        <end position="251"/>
    </location>
</feature>
<feature type="transmembrane region" description="Helical" evidence="2">
    <location>
        <begin position="51"/>
        <end position="67"/>
    </location>
</feature>
<dbReference type="EMBL" id="CAADIL010000034">
    <property type="protein sequence ID" value="VFR84774.1"/>
    <property type="molecule type" value="Genomic_DNA"/>
</dbReference>
<keyword evidence="2" id="KW-0812">Transmembrane</keyword>
<feature type="transmembrane region" description="Helical" evidence="2">
    <location>
        <begin position="142"/>
        <end position="162"/>
    </location>
</feature>
<feature type="transmembrane region" description="Helical" evidence="2">
    <location>
        <begin position="169"/>
        <end position="187"/>
    </location>
</feature>
<reference evidence="3" key="1">
    <citation type="submission" date="2019-03" db="EMBL/GenBank/DDBJ databases">
        <authorList>
            <person name="Danneels B."/>
        </authorList>
    </citation>
    <scope>NUCLEOTIDE SEQUENCE</scope>
</reference>
<feature type="transmembrane region" description="Helical" evidence="2">
    <location>
        <begin position="359"/>
        <end position="382"/>
    </location>
</feature>
<evidence type="ECO:0000313" key="4">
    <source>
        <dbReference type="EMBL" id="VFR76571.1"/>
    </source>
</evidence>
<accession>A0A484P9H1</accession>
<feature type="transmembrane region" description="Helical" evidence="2">
    <location>
        <begin position="79"/>
        <end position="97"/>
    </location>
</feature>
<protein>
    <submittedName>
        <fullName evidence="3">Uncharacterized protein</fullName>
    </submittedName>
</protein>
<keyword evidence="2" id="KW-1133">Transmembrane helix</keyword>
<organism evidence="3">
    <name type="scientific">plant metagenome</name>
    <dbReference type="NCBI Taxonomy" id="1297885"/>
    <lineage>
        <taxon>unclassified sequences</taxon>
        <taxon>metagenomes</taxon>
        <taxon>organismal metagenomes</taxon>
    </lineage>
</organism>
<dbReference type="EMBL" id="CAADIJ010000020">
    <property type="protein sequence ID" value="VFR76571.1"/>
    <property type="molecule type" value="Genomic_DNA"/>
</dbReference>
<name>A0A484P9H1_9ZZZZ</name>
<evidence type="ECO:0000256" key="2">
    <source>
        <dbReference type="SAM" id="Phobius"/>
    </source>
</evidence>
<evidence type="ECO:0000313" key="5">
    <source>
        <dbReference type="EMBL" id="VFR84774.1"/>
    </source>
</evidence>
<proteinExistence type="predicted"/>
<feature type="transmembrane region" description="Helical" evidence="2">
    <location>
        <begin position="257"/>
        <end position="272"/>
    </location>
</feature>
<feature type="transmembrane region" description="Helical" evidence="2">
    <location>
        <begin position="279"/>
        <end position="297"/>
    </location>
</feature>
<feature type="region of interest" description="Disordered" evidence="1">
    <location>
        <begin position="1"/>
        <end position="27"/>
    </location>
</feature>
<dbReference type="EMBL" id="CAADIC010000002">
    <property type="protein sequence ID" value="VFR22453.1"/>
    <property type="molecule type" value="Genomic_DNA"/>
</dbReference>
<feature type="transmembrane region" description="Helical" evidence="2">
    <location>
        <begin position="207"/>
        <end position="228"/>
    </location>
</feature>
<feature type="transmembrane region" description="Helical" evidence="2">
    <location>
        <begin position="394"/>
        <end position="411"/>
    </location>
</feature>
<evidence type="ECO:0000313" key="3">
    <source>
        <dbReference type="EMBL" id="VFR22453.1"/>
    </source>
</evidence>
<gene>
    <name evidence="3" type="ORF">ANDA3_1998</name>
    <name evidence="5" type="ORF">DAR2_1865</name>
    <name evidence="4" type="ORF">DAR3_1863</name>
</gene>
<evidence type="ECO:0000256" key="1">
    <source>
        <dbReference type="SAM" id="MobiDB-lite"/>
    </source>
</evidence>
<feature type="transmembrane region" description="Helical" evidence="2">
    <location>
        <begin position="109"/>
        <end position="130"/>
    </location>
</feature>
<sequence length="446" mass="48223">MSVLQGYIRPTVEPPHHRKSPSPPLHDPERLLNCRHFMIAIYGGSRMRTNALLLGFAFPGYALYHIFRPHLLPNTGIGLFTITLLIAAAAAVSNWSYRGIAGKPILNTAALPIAGVHWALMIWMMCVILINTGAGNVPPVDAVASLQFVVAMVGMFCLGVGFTTPRGSGLFVIWSAFFLGLCIYYYVPSLGYVEIPPGPLEEQHTAYALTANYQGIARSIMYTGLLFIPFIKSRLVKSAVFFFYCGLLVMSGSRTDAALMVLLVPVFAYINYGPMKTVLLGAAVIAGLTLLALVYGLDSGGRYSMGGASASLGERSLFLSSGLENILANPVRGDFMYYLREFGSSGAYIHNGLSMWADYGLFAMALYVVLIFSALAVGIVEVFPGRRRGIPECLLYLSITSLIGVAISRSISWPMPALAWGIAYGILSRKVQTGRQDAVAQLAISS</sequence>
<keyword evidence="2" id="KW-0472">Membrane</keyword>